<evidence type="ECO:0000256" key="1">
    <source>
        <dbReference type="SAM" id="SignalP"/>
    </source>
</evidence>
<dbReference type="Proteomes" id="UP000240830">
    <property type="component" value="Unassembled WGS sequence"/>
</dbReference>
<feature type="signal peptide" evidence="1">
    <location>
        <begin position="1"/>
        <end position="19"/>
    </location>
</feature>
<protein>
    <submittedName>
        <fullName evidence="2">Uncharacterized protein</fullName>
    </submittedName>
</protein>
<evidence type="ECO:0000313" key="3">
    <source>
        <dbReference type="Proteomes" id="UP000240830"/>
    </source>
</evidence>
<sequence>MMVTPLVLFLTLSLEYASCSTLVGQPTSVHGGPSLETPGPHTKIKLELNCLDLFRYPLEEISGVMRMAIMSDPKNYRDIAQCPECSAAASSKCDFINEDHVRQLMEEEWTWPEDGSPPPKVADRYIELNKSGCLPKVSGLSALTMKDDLTMFKGLNVASWKYWSAVDPEVLSFLLEQDNIRGGMARLSPATAGSLHKIIAHDFFRDGRKLNWLILDSNVISFVVEKMPELAESLATAFAEVARSLEPPALQAVMAIRMEMLVNLLLQENPGNAFAIVKLLSESRNKMAANTADETVINILKHVAPETASLFDSFERYHEDKEDIEDQSREIKEILGSFGTIYSAEEGISFGDYKTLLESFADATIPLGNLIDFIQLYSFINDRSIYESEPALVASMIDEAFGELNTFVQSNPDEVELYNPPSNVFRFCSAMIRYRMPAARECVAQINRVFKSDETGDRSGARTAIMAALGDFVELAPALYAMAETEKELLDLLLVSFPENNDILTVDYDTDSSTFNIEDFLSKIATEPNRFANYYMKIADNQGSVGTFNDVGGPRRALLTDTLKHIDSKLMCGISENDFITRCPELAISRGAGGTLGAILGKGAQQGLRSAFLIDPSLLVLLCDPTTEKISEYFSKTYKGKLKAFAGSFLGYDFMQDKSYRENGRQCPVHDGNSCDCTYSGPLLEDASALKLEVITFHSLTAKSNLVTGTKNLGEYAELDVALTLEEVESQYMEPLRSKLLQEFTAFIQEVYKGMSYTLKMDNLKYLSDYNLFEKTMNPADVTGAQIFEVTKFLNFQDADGKDIMVKSLIPGVEISLVDSFKSFVYATNGEQKRRLLDMWAGSSAKRLGDKIFEVVFSRPVQAEKHVRAFYSFEKASEKHTMTVEGDHGGNSVSESNQVVEEVEIRAAEAGGDGAVPVMEVEVKRVIDPEQLENIAEEESWSALPPGTIVKGVSHIDNPHPVLQPGLDYIVFMGKAAKIQSMMLGVPPAAQLAAETTSDGSFFPTRTTTCHFMISVPKADSSMAMLMSFVHWLNGEKLFSDIMITEQENSSQ</sequence>
<dbReference type="AlphaFoldDB" id="A0A2H9TJ21"/>
<keyword evidence="1" id="KW-0732">Signal</keyword>
<organism evidence="2 3">
    <name type="scientific">Paramicrosporidium saccamoebae</name>
    <dbReference type="NCBI Taxonomy" id="1246581"/>
    <lineage>
        <taxon>Eukaryota</taxon>
        <taxon>Fungi</taxon>
        <taxon>Fungi incertae sedis</taxon>
        <taxon>Cryptomycota</taxon>
        <taxon>Cryptomycota incertae sedis</taxon>
        <taxon>Paramicrosporidium</taxon>
    </lineage>
</organism>
<proteinExistence type="predicted"/>
<name>A0A2H9TJ21_9FUNG</name>
<keyword evidence="3" id="KW-1185">Reference proteome</keyword>
<dbReference type="EMBL" id="MTSL01000162">
    <property type="protein sequence ID" value="PJF17728.1"/>
    <property type="molecule type" value="Genomic_DNA"/>
</dbReference>
<reference evidence="2 3" key="1">
    <citation type="submission" date="2016-10" db="EMBL/GenBank/DDBJ databases">
        <title>The genome of Paramicrosporidium saccamoebae is the missing link in understanding Cryptomycota and Microsporidia evolution.</title>
        <authorList>
            <person name="Quandt C.A."/>
            <person name="Beaudet D."/>
            <person name="Corsaro D."/>
            <person name="Michel R."/>
            <person name="Corradi N."/>
            <person name="James T."/>
        </authorList>
    </citation>
    <scope>NUCLEOTIDE SEQUENCE [LARGE SCALE GENOMIC DNA]</scope>
    <source>
        <strain evidence="2 3">KSL3</strain>
    </source>
</reference>
<evidence type="ECO:0000313" key="2">
    <source>
        <dbReference type="EMBL" id="PJF17728.1"/>
    </source>
</evidence>
<accession>A0A2H9TJ21</accession>
<feature type="chain" id="PRO_5014145619" evidence="1">
    <location>
        <begin position="20"/>
        <end position="1052"/>
    </location>
</feature>
<comment type="caution">
    <text evidence="2">The sequence shown here is derived from an EMBL/GenBank/DDBJ whole genome shotgun (WGS) entry which is preliminary data.</text>
</comment>
<gene>
    <name evidence="2" type="ORF">PSACC_02459</name>
</gene>